<organism evidence="2">
    <name type="scientific">Opuntia streptacantha</name>
    <name type="common">Prickly pear cactus</name>
    <name type="synonym">Opuntia cardona</name>
    <dbReference type="NCBI Taxonomy" id="393608"/>
    <lineage>
        <taxon>Eukaryota</taxon>
        <taxon>Viridiplantae</taxon>
        <taxon>Streptophyta</taxon>
        <taxon>Embryophyta</taxon>
        <taxon>Tracheophyta</taxon>
        <taxon>Spermatophyta</taxon>
        <taxon>Magnoliopsida</taxon>
        <taxon>eudicotyledons</taxon>
        <taxon>Gunneridae</taxon>
        <taxon>Pentapetalae</taxon>
        <taxon>Caryophyllales</taxon>
        <taxon>Cactineae</taxon>
        <taxon>Cactaceae</taxon>
        <taxon>Opuntioideae</taxon>
        <taxon>Opuntia</taxon>
    </lineage>
</organism>
<name>A0A7C9ESP1_OPUST</name>
<dbReference type="EMBL" id="GISG01270669">
    <property type="protein sequence ID" value="MBA4676323.1"/>
    <property type="molecule type" value="Transcribed_RNA"/>
</dbReference>
<protein>
    <submittedName>
        <fullName evidence="2">Uncharacterized protein</fullName>
    </submittedName>
</protein>
<evidence type="ECO:0000313" key="2">
    <source>
        <dbReference type="EMBL" id="MBA4676322.1"/>
    </source>
</evidence>
<dbReference type="EMBL" id="GISG01270668">
    <property type="protein sequence ID" value="MBA4676322.1"/>
    <property type="molecule type" value="Transcribed_RNA"/>
</dbReference>
<evidence type="ECO:0000256" key="1">
    <source>
        <dbReference type="SAM" id="MobiDB-lite"/>
    </source>
</evidence>
<sequence length="129" mass="14146">MELSKLGLHSLHSQPQQPGSRRWSPSRSFPRGFAPTYTPRQTPPPASASSLLLRPRPAPPTAPTDCCCCWSYSLWWYPSSPAWPGGAPGSGSASPLGNSEAPRRERHCCRWSTAQCLRRSSFGRPTLPT</sequence>
<accession>A0A7C9ESP1</accession>
<reference evidence="2" key="1">
    <citation type="journal article" date="2013" name="J. Plant Res.">
        <title>Effect of fungi and light on seed germination of three Opuntia species from semiarid lands of central Mexico.</title>
        <authorList>
            <person name="Delgado-Sanchez P."/>
            <person name="Jimenez-Bremont J.F."/>
            <person name="Guerrero-Gonzalez Mde L."/>
            <person name="Flores J."/>
        </authorList>
    </citation>
    <scope>NUCLEOTIDE SEQUENCE</scope>
    <source>
        <tissue evidence="2">Cladode</tissue>
    </source>
</reference>
<dbReference type="AlphaFoldDB" id="A0A7C9ESP1"/>
<proteinExistence type="predicted"/>
<reference evidence="2" key="2">
    <citation type="submission" date="2020-07" db="EMBL/GenBank/DDBJ databases">
        <authorList>
            <person name="Vera ALvarez R."/>
            <person name="Arias-Moreno D.M."/>
            <person name="Jimenez-Jacinto V."/>
            <person name="Jimenez-Bremont J.F."/>
            <person name="Swaminathan K."/>
            <person name="Moose S.P."/>
            <person name="Guerrero-Gonzalez M.L."/>
            <person name="Marino-Ramirez L."/>
            <person name="Landsman D."/>
            <person name="Rodriguez-Kessler M."/>
            <person name="Delgado-Sanchez P."/>
        </authorList>
    </citation>
    <scope>NUCLEOTIDE SEQUENCE</scope>
    <source>
        <tissue evidence="2">Cladode</tissue>
    </source>
</reference>
<feature type="compositionally biased region" description="Low complexity" evidence="1">
    <location>
        <begin position="13"/>
        <end position="33"/>
    </location>
</feature>
<feature type="region of interest" description="Disordered" evidence="1">
    <location>
        <begin position="1"/>
        <end position="62"/>
    </location>
</feature>